<evidence type="ECO:0000256" key="1">
    <source>
        <dbReference type="SAM" id="SignalP"/>
    </source>
</evidence>
<feature type="non-terminal residue" evidence="2">
    <location>
        <position position="150"/>
    </location>
</feature>
<sequence>MAPSLSSKMLGLGALLVLGVSAGSLQPTPAQKAAMAAYQEVEAQLYSDDECVGSDEGQCALNAIQRRGKKLASDLERQQEDADSAELGFASGCASLDAPENRNCASAVSWAAKGGKNDRNAPEWFKDMQLIAGKGFKEATQDDFQRLYFC</sequence>
<accession>A0A813JPG7</accession>
<protein>
    <submittedName>
        <fullName evidence="2">Uncharacterized protein</fullName>
    </submittedName>
</protein>
<reference evidence="2" key="1">
    <citation type="submission" date="2021-02" db="EMBL/GenBank/DDBJ databases">
        <authorList>
            <person name="Dougan E. K."/>
            <person name="Rhodes N."/>
            <person name="Thang M."/>
            <person name="Chan C."/>
        </authorList>
    </citation>
    <scope>NUCLEOTIDE SEQUENCE</scope>
</reference>
<evidence type="ECO:0000313" key="3">
    <source>
        <dbReference type="Proteomes" id="UP000626109"/>
    </source>
</evidence>
<feature type="chain" id="PRO_5032593394" evidence="1">
    <location>
        <begin position="23"/>
        <end position="150"/>
    </location>
</feature>
<dbReference type="AlphaFoldDB" id="A0A813JPG7"/>
<dbReference type="EMBL" id="CAJNNW010026569">
    <property type="protein sequence ID" value="CAE8686304.1"/>
    <property type="molecule type" value="Genomic_DNA"/>
</dbReference>
<gene>
    <name evidence="2" type="ORF">PGLA2088_LOCUS24911</name>
</gene>
<proteinExistence type="predicted"/>
<feature type="signal peptide" evidence="1">
    <location>
        <begin position="1"/>
        <end position="22"/>
    </location>
</feature>
<name>A0A813JPG7_POLGL</name>
<dbReference type="Proteomes" id="UP000626109">
    <property type="component" value="Unassembled WGS sequence"/>
</dbReference>
<organism evidence="2 3">
    <name type="scientific">Polarella glacialis</name>
    <name type="common">Dinoflagellate</name>
    <dbReference type="NCBI Taxonomy" id="89957"/>
    <lineage>
        <taxon>Eukaryota</taxon>
        <taxon>Sar</taxon>
        <taxon>Alveolata</taxon>
        <taxon>Dinophyceae</taxon>
        <taxon>Suessiales</taxon>
        <taxon>Suessiaceae</taxon>
        <taxon>Polarella</taxon>
    </lineage>
</organism>
<evidence type="ECO:0000313" key="2">
    <source>
        <dbReference type="EMBL" id="CAE8686304.1"/>
    </source>
</evidence>
<keyword evidence="1" id="KW-0732">Signal</keyword>
<comment type="caution">
    <text evidence="2">The sequence shown here is derived from an EMBL/GenBank/DDBJ whole genome shotgun (WGS) entry which is preliminary data.</text>
</comment>